<dbReference type="InterPro" id="IPR028098">
    <property type="entry name" value="Glyco_trans_4-like_N"/>
</dbReference>
<dbReference type="Pfam" id="PF00534">
    <property type="entry name" value="Glycos_transf_1"/>
    <property type="match status" value="1"/>
</dbReference>
<evidence type="ECO:0000256" key="1">
    <source>
        <dbReference type="ARBA" id="ARBA00022679"/>
    </source>
</evidence>
<feature type="domain" description="Glycosyltransferase subfamily 4-like N-terminal" evidence="3">
    <location>
        <begin position="53"/>
        <end position="164"/>
    </location>
</feature>
<sequence length="365" mass="41764">MPCKIKCLAPNKTLEGSLIPEKTSIFGNIEVERVNLDHNDLFKIAPFRFYKEIIINKKIFLKKALKENFEIIHGHNMSPYGQYALKISNETNKPFIFEIHYADKLSNLGIVPNLYEKYLLEVLKILEKSEQIITLTNALKQNIQTNYNIDPDKIKVVPNGVDISKFKKIESENSEINKLKTNLNLSNNVFMYAGLMDELNGVLDIIEILPSLINEVPEISFIFIGPGPLKKEIIQLSKKYSQIRYIPTVPYEQMPLYYQLCDNFIIPRPSSPSAETIIPLKLLEAMAMERVVLGSNVGGISELINDGNNGYLFEKGNKEDLFDSLINILNSNQKKLGKKARKTVERDYTWDKSALKLKKIYDKTV</sequence>
<evidence type="ECO:0000259" key="2">
    <source>
        <dbReference type="Pfam" id="PF00534"/>
    </source>
</evidence>
<dbReference type="OrthoDB" id="132546at2157"/>
<dbReference type="AlphaFoldDB" id="A0A8T8K553"/>
<dbReference type="Gene3D" id="3.40.50.2000">
    <property type="entry name" value="Glycogen Phosphorylase B"/>
    <property type="match status" value="2"/>
</dbReference>
<protein>
    <submittedName>
        <fullName evidence="4">Glycosyltransferase family 4 protein</fullName>
    </submittedName>
</protein>
<evidence type="ECO:0000259" key="3">
    <source>
        <dbReference type="Pfam" id="PF13439"/>
    </source>
</evidence>
<evidence type="ECO:0000313" key="4">
    <source>
        <dbReference type="EMBL" id="QUH22625.1"/>
    </source>
</evidence>
<keyword evidence="5" id="KW-1185">Reference proteome</keyword>
<feature type="domain" description="Glycosyl transferase family 1" evidence="2">
    <location>
        <begin position="176"/>
        <end position="342"/>
    </location>
</feature>
<organism evidence="4 5">
    <name type="scientific">Methanobacterium alkalithermotolerans</name>
    <dbReference type="NCBI Taxonomy" id="2731220"/>
    <lineage>
        <taxon>Archaea</taxon>
        <taxon>Methanobacteriati</taxon>
        <taxon>Methanobacteriota</taxon>
        <taxon>Methanomada group</taxon>
        <taxon>Methanobacteria</taxon>
        <taxon>Methanobacteriales</taxon>
        <taxon>Methanobacteriaceae</taxon>
        <taxon>Methanobacterium</taxon>
    </lineage>
</organism>
<dbReference type="CDD" id="cd03801">
    <property type="entry name" value="GT4_PimA-like"/>
    <property type="match status" value="1"/>
</dbReference>
<evidence type="ECO:0000313" key="5">
    <source>
        <dbReference type="Proteomes" id="UP000681041"/>
    </source>
</evidence>
<dbReference type="InterPro" id="IPR001296">
    <property type="entry name" value="Glyco_trans_1"/>
</dbReference>
<keyword evidence="1" id="KW-0808">Transferase</keyword>
<dbReference type="Pfam" id="PF13439">
    <property type="entry name" value="Glyco_transf_4"/>
    <property type="match status" value="1"/>
</dbReference>
<reference evidence="4" key="1">
    <citation type="submission" date="2020-07" db="EMBL/GenBank/DDBJ databases">
        <title>Methanobacterium. sp. MethCan genome.</title>
        <authorList>
            <person name="Postec A."/>
            <person name="Quemeneur M."/>
        </authorList>
    </citation>
    <scope>NUCLEOTIDE SEQUENCE</scope>
    <source>
        <strain evidence="4">MethCAN</strain>
    </source>
</reference>
<proteinExistence type="predicted"/>
<dbReference type="Proteomes" id="UP000681041">
    <property type="component" value="Chromosome"/>
</dbReference>
<dbReference type="GeneID" id="64819497"/>
<accession>A0A8T8K553</accession>
<dbReference type="PANTHER" id="PTHR46401">
    <property type="entry name" value="GLYCOSYLTRANSFERASE WBBK-RELATED"/>
    <property type="match status" value="1"/>
</dbReference>
<name>A0A8T8K553_9EURY</name>
<dbReference type="SUPFAM" id="SSF53756">
    <property type="entry name" value="UDP-Glycosyltransferase/glycogen phosphorylase"/>
    <property type="match status" value="1"/>
</dbReference>
<dbReference type="EMBL" id="CP058560">
    <property type="protein sequence ID" value="QUH22625.1"/>
    <property type="molecule type" value="Genomic_DNA"/>
</dbReference>
<dbReference type="GO" id="GO:0016757">
    <property type="term" value="F:glycosyltransferase activity"/>
    <property type="evidence" value="ECO:0007669"/>
    <property type="project" value="InterPro"/>
</dbReference>
<dbReference type="KEGG" id="meme:HYG87_01995"/>
<dbReference type="PANTHER" id="PTHR46401:SF2">
    <property type="entry name" value="GLYCOSYLTRANSFERASE WBBK-RELATED"/>
    <property type="match status" value="1"/>
</dbReference>
<gene>
    <name evidence="4" type="ORF">HYG87_01995</name>
</gene>
<dbReference type="RefSeq" id="WP_211533569.1">
    <property type="nucleotide sequence ID" value="NZ_CP058560.1"/>
</dbReference>